<dbReference type="AlphaFoldDB" id="A0A2T7G4T4"/>
<evidence type="ECO:0000259" key="2">
    <source>
        <dbReference type="Pfam" id="PF11127"/>
    </source>
</evidence>
<reference evidence="3 4" key="1">
    <citation type="submission" date="2018-04" db="EMBL/GenBank/DDBJ databases">
        <title>Pelagivirga bohaiensis gen. nov., sp. nov., a bacterium isolated from the Bohai Sea.</title>
        <authorList>
            <person name="Ji X."/>
        </authorList>
    </citation>
    <scope>NUCLEOTIDE SEQUENCE [LARGE SCALE GENOMIC DNA]</scope>
    <source>
        <strain evidence="3 4">BH-SD19</strain>
    </source>
</reference>
<dbReference type="OrthoDB" id="9804804at2"/>
<sequence>MTPNIGSTDRIFRIFFGLVLIALPFIGNIAFFEPEWVTVASVVIGIVLLATAAMRFCGLYRILGIRTCRM</sequence>
<dbReference type="Proteomes" id="UP000244446">
    <property type="component" value="Unassembled WGS sequence"/>
</dbReference>
<evidence type="ECO:0000256" key="1">
    <source>
        <dbReference type="SAM" id="Phobius"/>
    </source>
</evidence>
<dbReference type="Pfam" id="PF11127">
    <property type="entry name" value="YgaP-like_TM"/>
    <property type="match status" value="1"/>
</dbReference>
<keyword evidence="1" id="KW-1133">Transmembrane helix</keyword>
<gene>
    <name evidence="3" type="ORF">DC366_13715</name>
</gene>
<proteinExistence type="predicted"/>
<feature type="transmembrane region" description="Helical" evidence="1">
    <location>
        <begin position="12"/>
        <end position="32"/>
    </location>
</feature>
<keyword evidence="1" id="KW-0812">Transmembrane</keyword>
<keyword evidence="4" id="KW-1185">Reference proteome</keyword>
<feature type="domain" description="Inner membrane protein YgaP-like transmembrane" evidence="2">
    <location>
        <begin position="1"/>
        <end position="69"/>
    </location>
</feature>
<feature type="transmembrane region" description="Helical" evidence="1">
    <location>
        <begin position="38"/>
        <end position="63"/>
    </location>
</feature>
<comment type="caution">
    <text evidence="3">The sequence shown here is derived from an EMBL/GenBank/DDBJ whole genome shotgun (WGS) entry which is preliminary data.</text>
</comment>
<evidence type="ECO:0000313" key="3">
    <source>
        <dbReference type="EMBL" id="PVA09443.1"/>
    </source>
</evidence>
<name>A0A2T7G4T4_9RHOB</name>
<dbReference type="RefSeq" id="WP_108692796.1">
    <property type="nucleotide sequence ID" value="NZ_QCYH01000008.1"/>
</dbReference>
<protein>
    <submittedName>
        <fullName evidence="3">DUF2892 domain-containing protein</fullName>
    </submittedName>
</protein>
<keyword evidence="1" id="KW-0472">Membrane</keyword>
<dbReference type="EMBL" id="QCYH01000008">
    <property type="protein sequence ID" value="PVA09443.1"/>
    <property type="molecule type" value="Genomic_DNA"/>
</dbReference>
<organism evidence="3 4">
    <name type="scientific">Pelagivirga sediminicola</name>
    <dbReference type="NCBI Taxonomy" id="2170575"/>
    <lineage>
        <taxon>Bacteria</taxon>
        <taxon>Pseudomonadati</taxon>
        <taxon>Pseudomonadota</taxon>
        <taxon>Alphaproteobacteria</taxon>
        <taxon>Rhodobacterales</taxon>
        <taxon>Paracoccaceae</taxon>
        <taxon>Pelagivirga</taxon>
    </lineage>
</organism>
<evidence type="ECO:0000313" key="4">
    <source>
        <dbReference type="Proteomes" id="UP000244446"/>
    </source>
</evidence>
<accession>A0A2T7G4T4</accession>
<dbReference type="InterPro" id="IPR021309">
    <property type="entry name" value="YgaP-like_TM"/>
</dbReference>